<dbReference type="Proteomes" id="UP000006054">
    <property type="component" value="Chromosome"/>
</dbReference>
<dbReference type="STRING" id="880071.Fleli_3851"/>
<dbReference type="GO" id="GO:0005524">
    <property type="term" value="F:ATP binding"/>
    <property type="evidence" value="ECO:0007669"/>
    <property type="project" value="InterPro"/>
</dbReference>
<dbReference type="EC" id="2.7.1.48" evidence="2"/>
<dbReference type="KEGG" id="fli:Fleli_3851"/>
<dbReference type="RefSeq" id="WP_014799579.1">
    <property type="nucleotide sequence ID" value="NC_018018.1"/>
</dbReference>
<dbReference type="UniPathway" id="UPA00574">
    <property type="reaction ID" value="UER00637"/>
</dbReference>
<dbReference type="EMBL" id="CP003345">
    <property type="protein sequence ID" value="AFM06156.1"/>
    <property type="molecule type" value="Genomic_DNA"/>
</dbReference>
<name>I4AQC1_BERLS</name>
<evidence type="ECO:0000256" key="2">
    <source>
        <dbReference type="ARBA" id="ARBA00012137"/>
    </source>
</evidence>
<protein>
    <recommendedName>
        <fullName evidence="2">uridine/cytidine kinase</fullName>
        <ecNumber evidence="2">2.7.1.48</ecNumber>
    </recommendedName>
</protein>
<dbReference type="NCBIfam" id="NF004018">
    <property type="entry name" value="PRK05480.1"/>
    <property type="match status" value="1"/>
</dbReference>
<dbReference type="Gene3D" id="3.40.50.300">
    <property type="entry name" value="P-loop containing nucleotide triphosphate hydrolases"/>
    <property type="match status" value="1"/>
</dbReference>
<proteinExistence type="predicted"/>
<evidence type="ECO:0000259" key="6">
    <source>
        <dbReference type="Pfam" id="PF00485"/>
    </source>
</evidence>
<sequence length="221" mass="25668">MKKPYLVGITGGSGSGKTYFLSRLMKSLNPNDVCLISQDNYYRPRDEQPIDENGVANFDTPESIDHQQFSKDIADLCAGKTVYKEEYTFNNPNVIPKQLVFEPKPIIIVEGLFVFYHQDISDLLDLKLFVEATDPVKIKRRIMRDNKERGYDLEDVLYRYVMHVSPAYERYVRPYKENTDIIVPNNHTCDIALEVVINHFKKKLYIPSKNQPVIKTKSLEK</sequence>
<evidence type="ECO:0000256" key="5">
    <source>
        <dbReference type="ARBA" id="ARBA00022777"/>
    </source>
</evidence>
<evidence type="ECO:0000256" key="3">
    <source>
        <dbReference type="ARBA" id="ARBA00022679"/>
    </source>
</evidence>
<dbReference type="InterPro" id="IPR000764">
    <property type="entry name" value="Uridine_kinase-like"/>
</dbReference>
<dbReference type="Pfam" id="PF00485">
    <property type="entry name" value="PRK"/>
    <property type="match status" value="1"/>
</dbReference>
<dbReference type="InterPro" id="IPR006083">
    <property type="entry name" value="PRK/URK"/>
</dbReference>
<accession>I4AQC1</accession>
<dbReference type="eggNOG" id="COG0572">
    <property type="taxonomic scope" value="Bacteria"/>
</dbReference>
<dbReference type="PRINTS" id="PR00988">
    <property type="entry name" value="URIDINKINASE"/>
</dbReference>
<feature type="domain" description="Phosphoribulokinase/uridine kinase" evidence="6">
    <location>
        <begin position="7"/>
        <end position="191"/>
    </location>
</feature>
<dbReference type="PATRIC" id="fig|880071.3.peg.3853"/>
<dbReference type="InterPro" id="IPR027417">
    <property type="entry name" value="P-loop_NTPase"/>
</dbReference>
<dbReference type="AlphaFoldDB" id="I4AQC1"/>
<dbReference type="OrthoDB" id="9777642at2"/>
<keyword evidence="4" id="KW-0547">Nucleotide-binding</keyword>
<dbReference type="HOGENOM" id="CLU_021278_1_2_10"/>
<dbReference type="PANTHER" id="PTHR10285">
    <property type="entry name" value="URIDINE KINASE"/>
    <property type="match status" value="1"/>
</dbReference>
<reference evidence="8" key="1">
    <citation type="submission" date="2012-06" db="EMBL/GenBank/DDBJ databases">
        <title>The complete genome of Flexibacter litoralis DSM 6794.</title>
        <authorList>
            <person name="Lucas S."/>
            <person name="Copeland A."/>
            <person name="Lapidus A."/>
            <person name="Glavina del Rio T."/>
            <person name="Dalin E."/>
            <person name="Tice H."/>
            <person name="Bruce D."/>
            <person name="Goodwin L."/>
            <person name="Pitluck S."/>
            <person name="Peters L."/>
            <person name="Ovchinnikova G."/>
            <person name="Lu M."/>
            <person name="Kyrpides N."/>
            <person name="Mavromatis K."/>
            <person name="Ivanova N."/>
            <person name="Brettin T."/>
            <person name="Detter J.C."/>
            <person name="Han C."/>
            <person name="Larimer F."/>
            <person name="Land M."/>
            <person name="Hauser L."/>
            <person name="Markowitz V."/>
            <person name="Cheng J.-F."/>
            <person name="Hugenholtz P."/>
            <person name="Woyke T."/>
            <person name="Wu D."/>
            <person name="Spring S."/>
            <person name="Lang E."/>
            <person name="Kopitz M."/>
            <person name="Brambilla E."/>
            <person name="Klenk H.-P."/>
            <person name="Eisen J.A."/>
        </authorList>
    </citation>
    <scope>NUCLEOTIDE SEQUENCE [LARGE SCALE GENOMIC DNA]</scope>
    <source>
        <strain evidence="8">ATCC 23117 / DSM 6794 / NBRC 15988 / NCIMB 1366 / Sio-4</strain>
    </source>
</reference>
<evidence type="ECO:0000313" key="8">
    <source>
        <dbReference type="Proteomes" id="UP000006054"/>
    </source>
</evidence>
<gene>
    <name evidence="7" type="ordered locus">Fleli_3851</name>
</gene>
<evidence type="ECO:0000313" key="7">
    <source>
        <dbReference type="EMBL" id="AFM06156.1"/>
    </source>
</evidence>
<keyword evidence="8" id="KW-1185">Reference proteome</keyword>
<evidence type="ECO:0000256" key="4">
    <source>
        <dbReference type="ARBA" id="ARBA00022741"/>
    </source>
</evidence>
<dbReference type="GO" id="GO:0004849">
    <property type="term" value="F:uridine kinase activity"/>
    <property type="evidence" value="ECO:0007669"/>
    <property type="project" value="UniProtKB-EC"/>
</dbReference>
<dbReference type="CDD" id="cd02023">
    <property type="entry name" value="UMPK"/>
    <property type="match status" value="1"/>
</dbReference>
<dbReference type="SUPFAM" id="SSF52540">
    <property type="entry name" value="P-loop containing nucleoside triphosphate hydrolases"/>
    <property type="match status" value="1"/>
</dbReference>
<comment type="pathway">
    <text evidence="1">Pyrimidine metabolism; UMP biosynthesis via salvage pathway; UMP from uridine: step 1/1.</text>
</comment>
<evidence type="ECO:0000256" key="1">
    <source>
        <dbReference type="ARBA" id="ARBA00004690"/>
    </source>
</evidence>
<dbReference type="GO" id="GO:0044206">
    <property type="term" value="P:UMP salvage"/>
    <property type="evidence" value="ECO:0007669"/>
    <property type="project" value="UniProtKB-UniPathway"/>
</dbReference>
<keyword evidence="3" id="KW-0808">Transferase</keyword>
<organism evidence="7 8">
    <name type="scientific">Bernardetia litoralis (strain ATCC 23117 / DSM 6794 / NBRC 15988 / NCIMB 1366 / Fx l1 / Sio-4)</name>
    <name type="common">Flexibacter litoralis</name>
    <dbReference type="NCBI Taxonomy" id="880071"/>
    <lineage>
        <taxon>Bacteria</taxon>
        <taxon>Pseudomonadati</taxon>
        <taxon>Bacteroidota</taxon>
        <taxon>Cytophagia</taxon>
        <taxon>Cytophagales</taxon>
        <taxon>Bernardetiaceae</taxon>
        <taxon>Bernardetia</taxon>
    </lineage>
</organism>
<keyword evidence="5 7" id="KW-0418">Kinase</keyword>